<sequence>MVGSSSPRERLGRGARGAREPREWVWGICCLRYCAGALGQCFFSVGCNSNLALFLLVATTTRSLLLSWSTFFSCRFIFSSFLPAFSFCEKKNASNSTTQATYLVVVAFTIDQLAMKMNQAGVGVGDAQVRVVVGAAAAAAAADDDAAAASVGGGCVRDEMIERRDNSNRCCSSNQEIGTAVVVVAAAGRAGFQAVVSDSVVATAPAPATESENTPVNSIVTESSIDENKAVEEVEEDEDEEQEEEEKEETEEEQEDDEEEEQEEGRIDEHEEEDNDDSVEEASEEDEDDEEDEAEEEEQEQKKQVLESGSKPTVVVTGRILLAPSGNLVMTNDGMLDLVSDVAGYMEDDSRSRSENGIGAIGGGMTRTGEDNTERSRRQLEDVDLIDWEAPTPTPSQSEREREHRVLFQELGLMDSDVVTEEASGKEGRRIHEKTDSLVVSMSAAAAAAAGEEDKEEETAAAIVNNNTRSIGKEAQGSFRKPSSSAYTRALSKIFKSKSPSSERSPVLSGRNSPIAQKLDAEAGEYQVKNDAKKEKKELSEEMNGFPESYADTKEKGLTKLASRGVVKFFSAISRAQKVSAGADSRDARVIAKQSQSGFLSPSKSPGHANVRSTLTSGRGRLSQPAPPLQFATVESHQRDFPPTSHWSVVQENFMLGREKRQDQEEEEFGGLEGQNMIGNQVADGPGDDISEDDDDDDDD</sequence>
<gene>
    <name evidence="3" type="ORF">CSSPJE1EN1_LOCUS3810</name>
</gene>
<feature type="region of interest" description="Disordered" evidence="2">
    <location>
        <begin position="206"/>
        <end position="315"/>
    </location>
</feature>
<feature type="region of interest" description="Disordered" evidence="2">
    <location>
        <begin position="656"/>
        <end position="700"/>
    </location>
</feature>
<protein>
    <submittedName>
        <fullName evidence="3">Uncharacterized protein</fullName>
    </submittedName>
</protein>
<feature type="region of interest" description="Disordered" evidence="2">
    <location>
        <begin position="348"/>
        <end position="402"/>
    </location>
</feature>
<comment type="similarity">
    <text evidence="1">Belongs to the RRP15 family.</text>
</comment>
<feature type="region of interest" description="Disordered" evidence="2">
    <location>
        <begin position="465"/>
        <end position="555"/>
    </location>
</feature>
<evidence type="ECO:0000313" key="3">
    <source>
        <dbReference type="EMBL" id="CAK9258332.1"/>
    </source>
</evidence>
<proteinExistence type="inferred from homology"/>
<feature type="compositionally biased region" description="Polar residues" evidence="2">
    <location>
        <begin position="594"/>
        <end position="604"/>
    </location>
</feature>
<reference evidence="3" key="1">
    <citation type="submission" date="2024-02" db="EMBL/GenBank/DDBJ databases">
        <authorList>
            <consortium name="ELIXIR-Norway"/>
            <consortium name="Elixir Norway"/>
        </authorList>
    </citation>
    <scope>NUCLEOTIDE SEQUENCE</scope>
</reference>
<dbReference type="PANTHER" id="PTHR13245">
    <property type="entry name" value="RRP15-LIKE PROTEIN"/>
    <property type="match status" value="1"/>
</dbReference>
<accession>A0ABP0VVW7</accession>
<dbReference type="InterPro" id="IPR012459">
    <property type="entry name" value="Rrp15"/>
</dbReference>
<feature type="compositionally biased region" description="Polar residues" evidence="2">
    <location>
        <begin position="498"/>
        <end position="515"/>
    </location>
</feature>
<keyword evidence="4" id="KW-1185">Reference proteome</keyword>
<evidence type="ECO:0000256" key="2">
    <source>
        <dbReference type="SAM" id="MobiDB-lite"/>
    </source>
</evidence>
<feature type="compositionally biased region" description="Acidic residues" evidence="2">
    <location>
        <begin position="233"/>
        <end position="263"/>
    </location>
</feature>
<feature type="compositionally biased region" description="Acidic residues" evidence="2">
    <location>
        <begin position="686"/>
        <end position="700"/>
    </location>
</feature>
<organism evidence="3 4">
    <name type="scientific">Sphagnum jensenii</name>
    <dbReference type="NCBI Taxonomy" id="128206"/>
    <lineage>
        <taxon>Eukaryota</taxon>
        <taxon>Viridiplantae</taxon>
        <taxon>Streptophyta</taxon>
        <taxon>Embryophyta</taxon>
        <taxon>Bryophyta</taxon>
        <taxon>Sphagnophytina</taxon>
        <taxon>Sphagnopsida</taxon>
        <taxon>Sphagnales</taxon>
        <taxon>Sphagnaceae</taxon>
        <taxon>Sphagnum</taxon>
    </lineage>
</organism>
<dbReference type="PANTHER" id="PTHR13245:SF14">
    <property type="entry name" value="RRP15-LIKE PROTEIN"/>
    <property type="match status" value="1"/>
</dbReference>
<dbReference type="Proteomes" id="UP001497444">
    <property type="component" value="Chromosome 11"/>
</dbReference>
<feature type="compositionally biased region" description="Basic and acidic residues" evidence="2">
    <location>
        <begin position="368"/>
        <end position="381"/>
    </location>
</feature>
<feature type="compositionally biased region" description="Polar residues" evidence="2">
    <location>
        <begin position="210"/>
        <end position="223"/>
    </location>
</feature>
<feature type="compositionally biased region" description="Acidic residues" evidence="2">
    <location>
        <begin position="270"/>
        <end position="299"/>
    </location>
</feature>
<dbReference type="EMBL" id="OZ020106">
    <property type="protein sequence ID" value="CAK9258332.1"/>
    <property type="molecule type" value="Genomic_DNA"/>
</dbReference>
<evidence type="ECO:0000256" key="1">
    <source>
        <dbReference type="ARBA" id="ARBA00007462"/>
    </source>
</evidence>
<feature type="region of interest" description="Disordered" evidence="2">
    <location>
        <begin position="594"/>
        <end position="628"/>
    </location>
</feature>
<evidence type="ECO:0000313" key="4">
    <source>
        <dbReference type="Proteomes" id="UP001497444"/>
    </source>
</evidence>
<name>A0ABP0VVW7_9BRYO</name>
<dbReference type="Pfam" id="PF07890">
    <property type="entry name" value="Rrp15p"/>
    <property type="match status" value="1"/>
</dbReference>
<feature type="compositionally biased region" description="Basic and acidic residues" evidence="2">
    <location>
        <begin position="528"/>
        <end position="540"/>
    </location>
</feature>